<dbReference type="OrthoDB" id="2148685at2"/>
<dbReference type="InterPro" id="IPR013325">
    <property type="entry name" value="RNA_pol_sigma_r2"/>
</dbReference>
<reference evidence="2" key="2">
    <citation type="submission" date="2014-08" db="EMBL/GenBank/DDBJ databases">
        <title>Complete genome of Weissella ceti strain WS74 isolated from diseased rainbow trout in Brazil.</title>
        <authorList>
            <person name="Figueiredo H.C.P."/>
            <person name="Leal C.A.G."/>
            <person name="Pereira F.L."/>
            <person name="Soares S.C."/>
            <person name="Dorella F.A."/>
            <person name="Carvalho A.F."/>
            <person name="Azevedo V.A.C."/>
        </authorList>
    </citation>
    <scope>NUCLEOTIDE SEQUENCE [LARGE SCALE GENOMIC DNA]</scope>
    <source>
        <strain evidence="2">WS74</strain>
    </source>
</reference>
<evidence type="ECO:0000313" key="2">
    <source>
        <dbReference type="Proteomes" id="UP000029079"/>
    </source>
</evidence>
<evidence type="ECO:0000313" key="1">
    <source>
        <dbReference type="EMBL" id="AIM63379.1"/>
    </source>
</evidence>
<dbReference type="KEGG" id="wci:WS105_1123"/>
<dbReference type="STRING" id="759620.WS105_1123"/>
<protein>
    <recommendedName>
        <fullName evidence="3">Sigma-70 family RNA polymerase sigma factor</fullName>
    </recommendedName>
</protein>
<dbReference type="GO" id="GO:0006352">
    <property type="term" value="P:DNA-templated transcription initiation"/>
    <property type="evidence" value="ECO:0007669"/>
    <property type="project" value="InterPro"/>
</dbReference>
<dbReference type="RefSeq" id="WP_009765004.1">
    <property type="nucleotide sequence ID" value="NZ_CP009223.1"/>
</dbReference>
<gene>
    <name evidence="1" type="ORF">WS74_1128</name>
</gene>
<reference evidence="1 2" key="1">
    <citation type="journal article" date="2014" name="Genome Announc.">
        <title>Complete Genome Sequences of Fish Pathogenic Weissella ceti Strains WS74 and WS105.</title>
        <authorList>
            <person name="Figueiredo H.C."/>
            <person name="Leal C.A."/>
            <person name="Dorella F.A."/>
            <person name="Carvalho A.F."/>
            <person name="Soares S.C."/>
            <person name="Pereira F.L."/>
            <person name="Azevedo V.A."/>
        </authorList>
    </citation>
    <scope>NUCLEOTIDE SEQUENCE [LARGE SCALE GENOMIC DNA]</scope>
    <source>
        <strain evidence="1 2">WS74</strain>
    </source>
</reference>
<dbReference type="Proteomes" id="UP000029079">
    <property type="component" value="Chromosome"/>
</dbReference>
<accession>A0A075TWS0</accession>
<dbReference type="EMBL" id="CP009223">
    <property type="protein sequence ID" value="AIM63379.1"/>
    <property type="molecule type" value="Genomic_DNA"/>
</dbReference>
<dbReference type="KEGG" id="wct:WS74_1128"/>
<keyword evidence="2" id="KW-1185">Reference proteome</keyword>
<dbReference type="GO" id="GO:0003700">
    <property type="term" value="F:DNA-binding transcription factor activity"/>
    <property type="evidence" value="ECO:0007669"/>
    <property type="project" value="InterPro"/>
</dbReference>
<name>A0A075TWS0_9LACO</name>
<sequence>MHKDTELLIAAKAGDEVAFEEIVVRYSGLIWRGYKQQSMRTATIDWQHEARIVLFNCLQRISYLNWGILTSYYQQALFHHPATLWRQEEKRAMITKEALELGTINTDMSVLSEPDLQLHLFCEEMGTQLLPDQYRLLVLRAKGYSVKECADQLSKSKSWCYLTLKEIRYYCEKWTRG</sequence>
<dbReference type="SUPFAM" id="SSF88946">
    <property type="entry name" value="Sigma2 domain of RNA polymerase sigma factors"/>
    <property type="match status" value="1"/>
</dbReference>
<evidence type="ECO:0008006" key="3">
    <source>
        <dbReference type="Google" id="ProtNLM"/>
    </source>
</evidence>
<proteinExistence type="predicted"/>
<dbReference type="KEGG" id="wce:WS08_1060"/>
<organism evidence="1 2">
    <name type="scientific">Weissella ceti</name>
    <dbReference type="NCBI Taxonomy" id="759620"/>
    <lineage>
        <taxon>Bacteria</taxon>
        <taxon>Bacillati</taxon>
        <taxon>Bacillota</taxon>
        <taxon>Bacilli</taxon>
        <taxon>Lactobacillales</taxon>
        <taxon>Lactobacillaceae</taxon>
        <taxon>Weissella</taxon>
    </lineage>
</organism>
<dbReference type="AlphaFoldDB" id="A0A075TWS0"/>